<organism evidence="3 4">
    <name type="scientific">Candidatus Abzuiibacterium crystallinum</name>
    <dbReference type="NCBI Taxonomy" id="1974748"/>
    <lineage>
        <taxon>Bacteria</taxon>
        <taxon>Pseudomonadati</taxon>
        <taxon>Candidatus Omnitrophota</taxon>
        <taxon>Candidatus Abzuiibacterium</taxon>
    </lineage>
</organism>
<feature type="transmembrane region" description="Helical" evidence="2">
    <location>
        <begin position="7"/>
        <end position="32"/>
    </location>
</feature>
<evidence type="ECO:0000256" key="2">
    <source>
        <dbReference type="SAM" id="Phobius"/>
    </source>
</evidence>
<name>A0A2H0LQ53_9BACT</name>
<comment type="caution">
    <text evidence="3">The sequence shown here is derived from an EMBL/GenBank/DDBJ whole genome shotgun (WGS) entry which is preliminary data.</text>
</comment>
<dbReference type="InterPro" id="IPR003425">
    <property type="entry name" value="CCB3/YggT"/>
</dbReference>
<keyword evidence="2" id="KW-1133">Transmembrane helix</keyword>
<dbReference type="AlphaFoldDB" id="A0A2H0LQ53"/>
<keyword evidence="2" id="KW-0812">Transmembrane</keyword>
<evidence type="ECO:0000256" key="1">
    <source>
        <dbReference type="ARBA" id="ARBA00010894"/>
    </source>
</evidence>
<comment type="similarity">
    <text evidence="1">Belongs to the YggT family.</text>
</comment>
<dbReference type="Pfam" id="PF02325">
    <property type="entry name" value="CCB3_YggT"/>
    <property type="match status" value="1"/>
</dbReference>
<dbReference type="PANTHER" id="PTHR33219">
    <property type="entry name" value="YLMG HOMOLOG PROTEIN 2, CHLOROPLASTIC"/>
    <property type="match status" value="1"/>
</dbReference>
<feature type="transmembrane region" description="Helical" evidence="2">
    <location>
        <begin position="61"/>
        <end position="82"/>
    </location>
</feature>
<dbReference type="EMBL" id="PCVY01000043">
    <property type="protein sequence ID" value="PIQ86481.1"/>
    <property type="molecule type" value="Genomic_DNA"/>
</dbReference>
<dbReference type="Proteomes" id="UP000230859">
    <property type="component" value="Unassembled WGS sequence"/>
</dbReference>
<proteinExistence type="inferred from homology"/>
<dbReference type="PANTHER" id="PTHR33219:SF14">
    <property type="entry name" value="PROTEIN COFACTOR ASSEMBLY OF COMPLEX C SUBUNIT B CCB3, CHLOROPLASTIC-RELATED"/>
    <property type="match status" value="1"/>
</dbReference>
<evidence type="ECO:0000313" key="3">
    <source>
        <dbReference type="EMBL" id="PIQ86481.1"/>
    </source>
</evidence>
<dbReference type="GO" id="GO:0016020">
    <property type="term" value="C:membrane"/>
    <property type="evidence" value="ECO:0007669"/>
    <property type="project" value="InterPro"/>
</dbReference>
<accession>A0A2H0LQ53</accession>
<reference evidence="3 4" key="1">
    <citation type="submission" date="2017-09" db="EMBL/GenBank/DDBJ databases">
        <title>Depth-based differentiation of microbial function through sediment-hosted aquifers and enrichment of novel symbionts in the deep terrestrial subsurface.</title>
        <authorList>
            <person name="Probst A.J."/>
            <person name="Ladd B."/>
            <person name="Jarett J.K."/>
            <person name="Geller-Mcgrath D.E."/>
            <person name="Sieber C.M."/>
            <person name="Emerson J.B."/>
            <person name="Anantharaman K."/>
            <person name="Thomas B.C."/>
            <person name="Malmstrom R."/>
            <person name="Stieglmeier M."/>
            <person name="Klingl A."/>
            <person name="Woyke T."/>
            <person name="Ryan C.M."/>
            <person name="Banfield J.F."/>
        </authorList>
    </citation>
    <scope>NUCLEOTIDE SEQUENCE [LARGE SCALE GENOMIC DNA]</scope>
    <source>
        <strain evidence="3">CG11_big_fil_rev_8_21_14_0_20_45_26</strain>
    </source>
</reference>
<protein>
    <submittedName>
        <fullName evidence="3">YggT family protein</fullName>
    </submittedName>
</protein>
<keyword evidence="2" id="KW-0472">Membrane</keyword>
<sequence length="101" mass="11697">MFIVGQLFASLAVLFHMLFNIIYFLLVIRIVLSWFVRDSYSELITTLYRITDPILMPFQRLPLQVGMIDFSPIVAFLILQFLETFVVRVLTTLAVQFGAGY</sequence>
<evidence type="ECO:0000313" key="4">
    <source>
        <dbReference type="Proteomes" id="UP000230859"/>
    </source>
</evidence>
<gene>
    <name evidence="3" type="ORF">COV74_04710</name>
</gene>